<keyword evidence="2" id="KW-1185">Reference proteome</keyword>
<evidence type="ECO:0000313" key="1">
    <source>
        <dbReference type="EMBL" id="GFQ92503.1"/>
    </source>
</evidence>
<gene>
    <name evidence="1" type="primary">AVEN_73054_1</name>
    <name evidence="1" type="ORF">TNCT_208881</name>
</gene>
<accession>A0A8X6GYI6</accession>
<sequence>MDIIEKKLEDNRDTLLARVALKHITVLEKYAKDVKSHGKGAFLDRQEYQRFAIASFFFNTLGCLQTQPDSSLTEFRQLVDDKTPSLKAFHLSNEEKEARKGHFCKKIDKGDVLHLKVVEESESEYRLLVLNKYGESERLVDYSIYAYLINTYHLKRLGRTLKVSDYFRATVLGKLKKKENVFSKLLVSVNAKFVKEKYEGIELGFISKDDIPFFPQDISKYKSMFEYLKNKPFENCKVAGSRMASLGLDPYKIYSFHKSVDGKKYEGPRDIDPWIKKFQRVKKSLELLHEVESAHKRSDFECGLDLLNQEIEYYPINDILIAFKGRMYKDLWLMEKNPEYFIKALECYKKAHELNPYNQILKNDLHEIYVMSVKESLRKNDDSPALQQALMQIAKDKEFFLKWKNSSGELEENISLENLNLNEEGLLLIKDFGF</sequence>
<dbReference type="EMBL" id="BMAO01024026">
    <property type="protein sequence ID" value="GFQ92503.1"/>
    <property type="molecule type" value="Genomic_DNA"/>
</dbReference>
<evidence type="ECO:0000313" key="2">
    <source>
        <dbReference type="Proteomes" id="UP000887116"/>
    </source>
</evidence>
<dbReference type="AlphaFoldDB" id="A0A8X6GYI6"/>
<evidence type="ECO:0008006" key="3">
    <source>
        <dbReference type="Google" id="ProtNLM"/>
    </source>
</evidence>
<reference evidence="1" key="1">
    <citation type="submission" date="2020-07" db="EMBL/GenBank/DDBJ databases">
        <title>Multicomponent nature underlies the extraordinary mechanical properties of spider dragline silk.</title>
        <authorList>
            <person name="Kono N."/>
            <person name="Nakamura H."/>
            <person name="Mori M."/>
            <person name="Yoshida Y."/>
            <person name="Ohtoshi R."/>
            <person name="Malay A.D."/>
            <person name="Moran D.A.P."/>
            <person name="Tomita M."/>
            <person name="Numata K."/>
            <person name="Arakawa K."/>
        </authorList>
    </citation>
    <scope>NUCLEOTIDE SEQUENCE</scope>
</reference>
<protein>
    <recommendedName>
        <fullName evidence="3">Tetratricopeptide repeat protein</fullName>
    </recommendedName>
</protein>
<comment type="caution">
    <text evidence="1">The sequence shown here is derived from an EMBL/GenBank/DDBJ whole genome shotgun (WGS) entry which is preliminary data.</text>
</comment>
<proteinExistence type="predicted"/>
<organism evidence="1 2">
    <name type="scientific">Trichonephila clavata</name>
    <name type="common">Joro spider</name>
    <name type="synonym">Nephila clavata</name>
    <dbReference type="NCBI Taxonomy" id="2740835"/>
    <lineage>
        <taxon>Eukaryota</taxon>
        <taxon>Metazoa</taxon>
        <taxon>Ecdysozoa</taxon>
        <taxon>Arthropoda</taxon>
        <taxon>Chelicerata</taxon>
        <taxon>Arachnida</taxon>
        <taxon>Araneae</taxon>
        <taxon>Araneomorphae</taxon>
        <taxon>Entelegynae</taxon>
        <taxon>Araneoidea</taxon>
        <taxon>Nephilidae</taxon>
        <taxon>Trichonephila</taxon>
    </lineage>
</organism>
<dbReference type="Proteomes" id="UP000887116">
    <property type="component" value="Unassembled WGS sequence"/>
</dbReference>
<name>A0A8X6GYI6_TRICU</name>
<dbReference type="OrthoDB" id="6421066at2759"/>